<dbReference type="Pfam" id="PF00861">
    <property type="entry name" value="Ribosomal_L18p"/>
    <property type="match status" value="1"/>
</dbReference>
<comment type="subunit">
    <text evidence="7">Part of the 50S ribosomal subunit; part of the 5S rRNA/L5/L18/L25 subcomplex. Contacts the 5S and 23S rRNAs.</text>
</comment>
<dbReference type="HAMAP" id="MF_01337_B">
    <property type="entry name" value="Ribosomal_uL18_B"/>
    <property type="match status" value="1"/>
</dbReference>
<dbReference type="PANTHER" id="PTHR12899:SF3">
    <property type="entry name" value="LARGE RIBOSOMAL SUBUNIT PROTEIN UL18M"/>
    <property type="match status" value="1"/>
</dbReference>
<evidence type="ECO:0000256" key="6">
    <source>
        <dbReference type="ARBA" id="ARBA00035197"/>
    </source>
</evidence>
<accession>A0A1G1YXZ2</accession>
<comment type="caution">
    <text evidence="8">The sequence shown here is derived from an EMBL/GenBank/DDBJ whole genome shotgun (WGS) entry which is preliminary data.</text>
</comment>
<dbReference type="InterPro" id="IPR005484">
    <property type="entry name" value="Ribosomal_uL18_bac/plant/anim"/>
</dbReference>
<dbReference type="GO" id="GO:0008097">
    <property type="term" value="F:5S rRNA binding"/>
    <property type="evidence" value="ECO:0007669"/>
    <property type="project" value="TreeGrafter"/>
</dbReference>
<dbReference type="InterPro" id="IPR057268">
    <property type="entry name" value="Ribosomal_L18"/>
</dbReference>
<evidence type="ECO:0000313" key="9">
    <source>
        <dbReference type="Proteomes" id="UP000178651"/>
    </source>
</evidence>
<organism evidence="8 9">
    <name type="scientific">Candidatus Colwellbacteria bacterium RIFCSPHIGHO2_02_FULL_43_15</name>
    <dbReference type="NCBI Taxonomy" id="1797686"/>
    <lineage>
        <taxon>Bacteria</taxon>
        <taxon>Candidatus Colwelliibacteriota</taxon>
    </lineage>
</organism>
<dbReference type="AlphaFoldDB" id="A0A1G1YXZ2"/>
<reference evidence="8 9" key="1">
    <citation type="journal article" date="2016" name="Nat. Commun.">
        <title>Thousands of microbial genomes shed light on interconnected biogeochemical processes in an aquifer system.</title>
        <authorList>
            <person name="Anantharaman K."/>
            <person name="Brown C.T."/>
            <person name="Hug L.A."/>
            <person name="Sharon I."/>
            <person name="Castelle C.J."/>
            <person name="Probst A.J."/>
            <person name="Thomas B.C."/>
            <person name="Singh A."/>
            <person name="Wilkins M.J."/>
            <person name="Karaoz U."/>
            <person name="Brodie E.L."/>
            <person name="Williams K.H."/>
            <person name="Hubbard S.S."/>
            <person name="Banfield J.F."/>
        </authorList>
    </citation>
    <scope>NUCLEOTIDE SEQUENCE [LARGE SCALE GENOMIC DNA]</scope>
</reference>
<proteinExistence type="inferred from homology"/>
<evidence type="ECO:0000256" key="2">
    <source>
        <dbReference type="ARBA" id="ARBA00022730"/>
    </source>
</evidence>
<keyword evidence="2 7" id="KW-0699">rRNA-binding</keyword>
<evidence type="ECO:0000256" key="3">
    <source>
        <dbReference type="ARBA" id="ARBA00022884"/>
    </source>
</evidence>
<gene>
    <name evidence="7" type="primary">rplR</name>
    <name evidence="8" type="ORF">A3D47_00045</name>
</gene>
<dbReference type="GO" id="GO:0005737">
    <property type="term" value="C:cytoplasm"/>
    <property type="evidence" value="ECO:0007669"/>
    <property type="project" value="UniProtKB-ARBA"/>
</dbReference>
<keyword evidence="3 7" id="KW-0694">RNA-binding</keyword>
<comment type="similarity">
    <text evidence="1 7">Belongs to the universal ribosomal protein uL18 family.</text>
</comment>
<dbReference type="Proteomes" id="UP000178651">
    <property type="component" value="Unassembled WGS sequence"/>
</dbReference>
<dbReference type="CDD" id="cd00432">
    <property type="entry name" value="Ribosomal_L18_L5e"/>
    <property type="match status" value="1"/>
</dbReference>
<evidence type="ECO:0000256" key="7">
    <source>
        <dbReference type="HAMAP-Rule" id="MF_01337"/>
    </source>
</evidence>
<dbReference type="GO" id="GO:1990904">
    <property type="term" value="C:ribonucleoprotein complex"/>
    <property type="evidence" value="ECO:0007669"/>
    <property type="project" value="UniProtKB-KW"/>
</dbReference>
<name>A0A1G1YXZ2_9BACT</name>
<protein>
    <recommendedName>
        <fullName evidence="6 7">Large ribosomal subunit protein uL18</fullName>
    </recommendedName>
</protein>
<dbReference type="GO" id="GO:0005840">
    <property type="term" value="C:ribosome"/>
    <property type="evidence" value="ECO:0007669"/>
    <property type="project" value="UniProtKB-KW"/>
</dbReference>
<sequence length="120" mass="13359">MRRKLLNKIRSRRANRVRAKITGTKERPRLSIFKSNQYVYAQLIDDESQKTIISASTRGFKKGKSKGTLKTSDAVELGKLLAGLAKEAGIKNAILDRGRYAYHGRVKAVSEGLKAEGIKI</sequence>
<dbReference type="InterPro" id="IPR004389">
    <property type="entry name" value="Ribosomal_uL18_bac-type"/>
</dbReference>
<dbReference type="GO" id="GO:0003735">
    <property type="term" value="F:structural constituent of ribosome"/>
    <property type="evidence" value="ECO:0007669"/>
    <property type="project" value="InterPro"/>
</dbReference>
<evidence type="ECO:0000313" key="8">
    <source>
        <dbReference type="EMBL" id="OGY57235.1"/>
    </source>
</evidence>
<comment type="function">
    <text evidence="7">This is one of the proteins that bind and probably mediate the attachment of the 5S RNA into the large ribosomal subunit, where it forms part of the central protuberance.</text>
</comment>
<dbReference type="EMBL" id="MHIU01000042">
    <property type="protein sequence ID" value="OGY57235.1"/>
    <property type="molecule type" value="Genomic_DNA"/>
</dbReference>
<dbReference type="GO" id="GO:0006412">
    <property type="term" value="P:translation"/>
    <property type="evidence" value="ECO:0007669"/>
    <property type="project" value="UniProtKB-UniRule"/>
</dbReference>
<evidence type="ECO:0000256" key="5">
    <source>
        <dbReference type="ARBA" id="ARBA00023274"/>
    </source>
</evidence>
<dbReference type="PANTHER" id="PTHR12899">
    <property type="entry name" value="39S RIBOSOMAL PROTEIN L18, MITOCHONDRIAL"/>
    <property type="match status" value="1"/>
</dbReference>
<keyword evidence="5 7" id="KW-0687">Ribonucleoprotein</keyword>
<dbReference type="Gene3D" id="3.30.420.100">
    <property type="match status" value="1"/>
</dbReference>
<dbReference type="SUPFAM" id="SSF53137">
    <property type="entry name" value="Translational machinery components"/>
    <property type="match status" value="1"/>
</dbReference>
<evidence type="ECO:0000256" key="1">
    <source>
        <dbReference type="ARBA" id="ARBA00007116"/>
    </source>
</evidence>
<keyword evidence="4 7" id="KW-0689">Ribosomal protein</keyword>
<dbReference type="NCBIfam" id="TIGR00060">
    <property type="entry name" value="L18_bact"/>
    <property type="match status" value="1"/>
</dbReference>
<evidence type="ECO:0000256" key="4">
    <source>
        <dbReference type="ARBA" id="ARBA00022980"/>
    </source>
</evidence>